<feature type="binding site" evidence="10">
    <location>
        <position position="300"/>
    </location>
    <ligand>
        <name>beta-D-galactose</name>
        <dbReference type="ChEBI" id="CHEBI:27667"/>
    </ligand>
</feature>
<evidence type="ECO:0000256" key="2">
    <source>
        <dbReference type="ARBA" id="ARBA00005028"/>
    </source>
</evidence>
<dbReference type="InterPro" id="IPR014718">
    <property type="entry name" value="GH-type_carb-bd"/>
</dbReference>
<evidence type="ECO:0000256" key="1">
    <source>
        <dbReference type="ARBA" id="ARBA00001614"/>
    </source>
</evidence>
<feature type="signal peptide" evidence="12">
    <location>
        <begin position="1"/>
        <end position="42"/>
    </location>
</feature>
<keyword evidence="12" id="KW-0732">Signal</keyword>
<proteinExistence type="inferred from homology"/>
<feature type="binding site" evidence="11">
    <location>
        <begin position="127"/>
        <end position="128"/>
    </location>
    <ligand>
        <name>beta-D-galactose</name>
        <dbReference type="ChEBI" id="CHEBI:27667"/>
    </ligand>
</feature>
<dbReference type="InterPro" id="IPR015443">
    <property type="entry name" value="Aldose_1-epimerase"/>
</dbReference>
<dbReference type="InterPro" id="IPR011013">
    <property type="entry name" value="Gal_mutarotase_sf_dom"/>
</dbReference>
<evidence type="ECO:0000256" key="10">
    <source>
        <dbReference type="PIRSR" id="PIRSR005096-2"/>
    </source>
</evidence>
<name>A0A2Z5ZGT0_9PROT</name>
<evidence type="ECO:0000256" key="5">
    <source>
        <dbReference type="ARBA" id="ARBA00014165"/>
    </source>
</evidence>
<dbReference type="CDD" id="cd09019">
    <property type="entry name" value="galactose_mutarotase_like"/>
    <property type="match status" value="1"/>
</dbReference>
<keyword evidence="6 8" id="KW-0413">Isomerase</keyword>
<comment type="similarity">
    <text evidence="3 8">Belongs to the aldose epimerase family.</text>
</comment>
<dbReference type="GO" id="GO:0030246">
    <property type="term" value="F:carbohydrate binding"/>
    <property type="evidence" value="ECO:0007669"/>
    <property type="project" value="InterPro"/>
</dbReference>
<dbReference type="AlphaFoldDB" id="A0A2Z5ZGT0"/>
<dbReference type="GO" id="GO:0004034">
    <property type="term" value="F:aldose 1-epimerase activity"/>
    <property type="evidence" value="ECO:0007669"/>
    <property type="project" value="UniProtKB-EC"/>
</dbReference>
<evidence type="ECO:0000256" key="9">
    <source>
        <dbReference type="PIRSR" id="PIRSR005096-1"/>
    </source>
</evidence>
<reference evidence="13 14" key="1">
    <citation type="submission" date="2018-02" db="EMBL/GenBank/DDBJ databases">
        <title>Acetobacter orientalis genome.</title>
        <authorList>
            <person name="Nakashima N."/>
            <person name="Tamura T."/>
        </authorList>
    </citation>
    <scope>NUCLEOTIDE SEQUENCE [LARGE SCALE GENOMIC DNA]</scope>
    <source>
        <strain evidence="13 14">FAN1</strain>
    </source>
</reference>
<feature type="chain" id="PRO_5016336062" description="Aldose 1-epimerase" evidence="12">
    <location>
        <begin position="43"/>
        <end position="407"/>
    </location>
</feature>
<protein>
    <recommendedName>
        <fullName evidence="5 8">Aldose 1-epimerase</fullName>
        <ecNumber evidence="4 8">5.1.3.3</ecNumber>
    </recommendedName>
</protein>
<comment type="catalytic activity">
    <reaction evidence="1 8">
        <text>alpha-D-glucose = beta-D-glucose</text>
        <dbReference type="Rhea" id="RHEA:10264"/>
        <dbReference type="ChEBI" id="CHEBI:15903"/>
        <dbReference type="ChEBI" id="CHEBI:17925"/>
        <dbReference type="EC" id="5.1.3.3"/>
    </reaction>
</comment>
<evidence type="ECO:0000256" key="6">
    <source>
        <dbReference type="ARBA" id="ARBA00023235"/>
    </source>
</evidence>
<sequence>MSYLTPHPAPRRCRPAIFMRFACLFFAGGLLPSMTMPHTSHAATFFSAEPYGSLPNGQKIERYTLRNKAGLSVQFISYGGIITAIDVPDRHGRFSNIALGFPDLEGYVVKDAQANICFGALIGRYANRIANGTFTLDGVRVQTTRNTPPNTLHGGANGFHKKLWHVRRLMGLPHATGAELTLTSPDGDEGFPGTLHVSVRYILDDTNRLTLQYRATTDKPTVVNLTNHTYFNLNGEGSGSVENHHLHINADHFTPTDAASIPTGKLADVSNTPFDFRTAHSIAQHLRDTNPQLLAAHGYDQNWAINGYDGKTLRPAATLTDPASGRVLTVLTTLPGLQVYTANGLNGAYAGTSGRIYRQTDAVALETQFYPDAPNHPNFPSATLRPGVVYNHTTVFAFGTDSTTQTP</sequence>
<dbReference type="GO" id="GO:0006006">
    <property type="term" value="P:glucose metabolic process"/>
    <property type="evidence" value="ECO:0007669"/>
    <property type="project" value="TreeGrafter"/>
</dbReference>
<dbReference type="GO" id="GO:0033499">
    <property type="term" value="P:galactose catabolic process via UDP-galactose, Leloir pathway"/>
    <property type="evidence" value="ECO:0007669"/>
    <property type="project" value="TreeGrafter"/>
</dbReference>
<keyword evidence="7 8" id="KW-0119">Carbohydrate metabolism</keyword>
<dbReference type="InterPro" id="IPR018052">
    <property type="entry name" value="Ald1_epimerase_CS"/>
</dbReference>
<dbReference type="PIRSF" id="PIRSF005096">
    <property type="entry name" value="GALM"/>
    <property type="match status" value="1"/>
</dbReference>
<dbReference type="NCBIfam" id="NF008277">
    <property type="entry name" value="PRK11055.1"/>
    <property type="match status" value="1"/>
</dbReference>
<evidence type="ECO:0000256" key="3">
    <source>
        <dbReference type="ARBA" id="ARBA00006206"/>
    </source>
</evidence>
<dbReference type="InterPro" id="IPR047215">
    <property type="entry name" value="Galactose_mutarotase-like"/>
</dbReference>
<dbReference type="UniPathway" id="UPA00242"/>
<dbReference type="Pfam" id="PF01263">
    <property type="entry name" value="Aldose_epim"/>
    <property type="match status" value="1"/>
</dbReference>
<gene>
    <name evidence="13" type="ORF">AcetOrient_orf01816</name>
</gene>
<dbReference type="PROSITE" id="PS00545">
    <property type="entry name" value="ALDOSE_1_EPIMERASE"/>
    <property type="match status" value="1"/>
</dbReference>
<dbReference type="Gene3D" id="2.70.98.10">
    <property type="match status" value="1"/>
</dbReference>
<evidence type="ECO:0000313" key="13">
    <source>
        <dbReference type="EMBL" id="BBC79565.1"/>
    </source>
</evidence>
<dbReference type="GO" id="GO:0005737">
    <property type="term" value="C:cytoplasm"/>
    <property type="evidence" value="ECO:0007669"/>
    <property type="project" value="TreeGrafter"/>
</dbReference>
<dbReference type="Proteomes" id="UP000270034">
    <property type="component" value="Chromosome"/>
</dbReference>
<dbReference type="SUPFAM" id="SSF74650">
    <property type="entry name" value="Galactose mutarotase-like"/>
    <property type="match status" value="1"/>
</dbReference>
<evidence type="ECO:0000256" key="11">
    <source>
        <dbReference type="PIRSR" id="PIRSR005096-3"/>
    </source>
</evidence>
<evidence type="ECO:0000313" key="14">
    <source>
        <dbReference type="Proteomes" id="UP000270034"/>
    </source>
</evidence>
<evidence type="ECO:0000256" key="4">
    <source>
        <dbReference type="ARBA" id="ARBA00013185"/>
    </source>
</evidence>
<feature type="active site" description="Proton donor" evidence="9">
    <location>
        <position position="228"/>
    </location>
</feature>
<evidence type="ECO:0000256" key="7">
    <source>
        <dbReference type="ARBA" id="ARBA00023277"/>
    </source>
</evidence>
<dbReference type="PANTHER" id="PTHR10091">
    <property type="entry name" value="ALDOSE-1-EPIMERASE"/>
    <property type="match status" value="1"/>
</dbReference>
<accession>A0A2Z5ZGT0</accession>
<dbReference type="EC" id="5.1.3.3" evidence="4 8"/>
<evidence type="ECO:0000256" key="8">
    <source>
        <dbReference type="PIRNR" id="PIRNR005096"/>
    </source>
</evidence>
<dbReference type="InterPro" id="IPR008183">
    <property type="entry name" value="Aldose_1/G6P_1-epimerase"/>
</dbReference>
<feature type="active site" description="Proton acceptor" evidence="9">
    <location>
        <position position="366"/>
    </location>
</feature>
<dbReference type="EMBL" id="AP018515">
    <property type="protein sequence ID" value="BBC79565.1"/>
    <property type="molecule type" value="Genomic_DNA"/>
</dbReference>
<organism evidence="13 14">
    <name type="scientific">Acetobacter orientalis</name>
    <dbReference type="NCBI Taxonomy" id="146474"/>
    <lineage>
        <taxon>Bacteria</taxon>
        <taxon>Pseudomonadati</taxon>
        <taxon>Pseudomonadota</taxon>
        <taxon>Alphaproteobacteria</taxon>
        <taxon>Acetobacterales</taxon>
        <taxon>Acetobacteraceae</taxon>
        <taxon>Acetobacter</taxon>
    </lineage>
</organism>
<evidence type="ECO:0000256" key="12">
    <source>
        <dbReference type="SAM" id="SignalP"/>
    </source>
</evidence>
<dbReference type="PANTHER" id="PTHR10091:SF0">
    <property type="entry name" value="GALACTOSE MUTAROTASE"/>
    <property type="match status" value="1"/>
</dbReference>
<feature type="binding site" evidence="11">
    <location>
        <begin position="228"/>
        <end position="230"/>
    </location>
    <ligand>
        <name>beta-D-galactose</name>
        <dbReference type="ChEBI" id="CHEBI:27667"/>
    </ligand>
</feature>
<dbReference type="KEGG" id="aot:AcetOri_orf01816"/>
<comment type="pathway">
    <text evidence="2 8">Carbohydrate metabolism; hexose metabolism.</text>
</comment>